<sequence>MNVWLLGRGDNRRRQDEVLQLERAFLTDRTGLEFVNSQSTDDLLAVAESARAQRSWPLLDPTWISPVGTDSCDDLVWQNLENTLDSRLDTFYSTSGFETGSTLGGANELAPGEALLVYRFWRPVRVYAVQLRVFQADFHPGRPLYPFQIARLGVGCSLQGGISMSYDLEPPASNTSVNYRCAPTTQLQTFTLDEMMVGTYLVICLQGFPQQQLTDRLHYAALSEVRVFGEPVAPPQVESQLTRLLRSGISFSGRDAAAWLRAETVSCTRATLGIDEEEPD</sequence>
<evidence type="ECO:0000313" key="1">
    <source>
        <dbReference type="EMBL" id="KAF6004332.1"/>
    </source>
</evidence>
<dbReference type="PANTHER" id="PTHR39741:SF2">
    <property type="entry name" value="F-BOX DOMAIN-CONTAINING PROTEIN"/>
    <property type="match status" value="1"/>
</dbReference>
<proteinExistence type="predicted"/>
<dbReference type="AlphaFoldDB" id="A0A7J7IMK0"/>
<dbReference type="EMBL" id="VWRR01000003">
    <property type="protein sequence ID" value="KAF6004332.1"/>
    <property type="molecule type" value="Genomic_DNA"/>
</dbReference>
<protein>
    <submittedName>
        <fullName evidence="1">Uncharacterized protein</fullName>
    </submittedName>
</protein>
<dbReference type="OrthoDB" id="2162805at2759"/>
<comment type="caution">
    <text evidence="1">The sequence shown here is derived from an EMBL/GenBank/DDBJ whole genome shotgun (WGS) entry which is preliminary data.</text>
</comment>
<dbReference type="PANTHER" id="PTHR39741">
    <property type="entry name" value="F-BOX DOMAIN CONTAINING PROTEIN, EXPRESSED"/>
    <property type="match status" value="1"/>
</dbReference>
<keyword evidence="2" id="KW-1185">Reference proteome</keyword>
<name>A0A7J7IMK0_9RHOD</name>
<dbReference type="InterPro" id="IPR055336">
    <property type="entry name" value="At4g00755-like"/>
</dbReference>
<evidence type="ECO:0000313" key="2">
    <source>
        <dbReference type="Proteomes" id="UP000530660"/>
    </source>
</evidence>
<dbReference type="Proteomes" id="UP000530660">
    <property type="component" value="Unassembled WGS sequence"/>
</dbReference>
<organism evidence="1 2">
    <name type="scientific">Cyanidiococcus yangmingshanensis</name>
    <dbReference type="NCBI Taxonomy" id="2690220"/>
    <lineage>
        <taxon>Eukaryota</taxon>
        <taxon>Rhodophyta</taxon>
        <taxon>Bangiophyceae</taxon>
        <taxon>Cyanidiales</taxon>
        <taxon>Cyanidiaceae</taxon>
        <taxon>Cyanidiococcus</taxon>
    </lineage>
</organism>
<gene>
    <name evidence="1" type="ORF">F1559_000197</name>
</gene>
<reference evidence="1 2" key="1">
    <citation type="journal article" date="2020" name="J. Phycol.">
        <title>Comparative genome analysis reveals Cyanidiococcus gen. nov., a new extremophilic red algal genus sister to Cyanidioschyzon (Cyanidioschyzonaceae, Rhodophyta).</title>
        <authorList>
            <person name="Liu S.-L."/>
            <person name="Chiang Y.-R."/>
            <person name="Yoon H.S."/>
            <person name="Fu H.-Y."/>
        </authorList>
    </citation>
    <scope>NUCLEOTIDE SEQUENCE [LARGE SCALE GENOMIC DNA]</scope>
    <source>
        <strain evidence="1 2">THAL066</strain>
    </source>
</reference>
<accession>A0A7J7IMK0</accession>